<protein>
    <submittedName>
        <fullName evidence="6">Aminotransferase class V-fold PLP-dependent enzyme</fullName>
    </submittedName>
</protein>
<evidence type="ECO:0000259" key="5">
    <source>
        <dbReference type="Pfam" id="PF00266"/>
    </source>
</evidence>
<dbReference type="PANTHER" id="PTHR43586:SF4">
    <property type="entry name" value="ISOPENICILLIN N EPIMERASE"/>
    <property type="match status" value="1"/>
</dbReference>
<dbReference type="Proteomes" id="UP000886800">
    <property type="component" value="Unassembled WGS sequence"/>
</dbReference>
<dbReference type="SUPFAM" id="SSF53383">
    <property type="entry name" value="PLP-dependent transferases"/>
    <property type="match status" value="1"/>
</dbReference>
<evidence type="ECO:0000256" key="4">
    <source>
        <dbReference type="RuleBase" id="RU004504"/>
    </source>
</evidence>
<dbReference type="PROSITE" id="PS00595">
    <property type="entry name" value="AA_TRANSFER_CLASS_5"/>
    <property type="match status" value="1"/>
</dbReference>
<comment type="caution">
    <text evidence="6">The sequence shown here is derived from an EMBL/GenBank/DDBJ whole genome shotgun (WGS) entry which is preliminary data.</text>
</comment>
<gene>
    <name evidence="6" type="ORF">H9736_06150</name>
</gene>
<dbReference type="NCBIfam" id="TIGR01977">
    <property type="entry name" value="am_tr_V_EF2568"/>
    <property type="match status" value="1"/>
</dbReference>
<dbReference type="InterPro" id="IPR010969">
    <property type="entry name" value="Cys_dSase-rel_unknwn_funct"/>
</dbReference>
<comment type="cofactor">
    <cofactor evidence="1 4">
        <name>pyridoxal 5'-phosphate</name>
        <dbReference type="ChEBI" id="CHEBI:597326"/>
    </cofactor>
</comment>
<keyword evidence="6" id="KW-0808">Transferase</keyword>
<dbReference type="Gene3D" id="3.40.640.10">
    <property type="entry name" value="Type I PLP-dependent aspartate aminotransferase-like (Major domain)"/>
    <property type="match status" value="1"/>
</dbReference>
<dbReference type="EMBL" id="DXES01000132">
    <property type="protein sequence ID" value="HIX65816.1"/>
    <property type="molecule type" value="Genomic_DNA"/>
</dbReference>
<reference evidence="6" key="1">
    <citation type="journal article" date="2021" name="PeerJ">
        <title>Extensive microbial diversity within the chicken gut microbiome revealed by metagenomics and culture.</title>
        <authorList>
            <person name="Gilroy R."/>
            <person name="Ravi A."/>
            <person name="Getino M."/>
            <person name="Pursley I."/>
            <person name="Horton D.L."/>
            <person name="Alikhan N.F."/>
            <person name="Baker D."/>
            <person name="Gharbi K."/>
            <person name="Hall N."/>
            <person name="Watson M."/>
            <person name="Adriaenssens E.M."/>
            <person name="Foster-Nyarko E."/>
            <person name="Jarju S."/>
            <person name="Secka A."/>
            <person name="Antonio M."/>
            <person name="Oren A."/>
            <person name="Chaudhuri R.R."/>
            <person name="La Ragione R."/>
            <person name="Hildebrand F."/>
            <person name="Pallen M.J."/>
        </authorList>
    </citation>
    <scope>NUCLEOTIDE SEQUENCE</scope>
    <source>
        <strain evidence="6">CHK188-5543</strain>
    </source>
</reference>
<dbReference type="InterPro" id="IPR015422">
    <property type="entry name" value="PyrdxlP-dep_Trfase_small"/>
</dbReference>
<dbReference type="PANTHER" id="PTHR43586">
    <property type="entry name" value="CYSTEINE DESULFURASE"/>
    <property type="match status" value="1"/>
</dbReference>
<organism evidence="6 7">
    <name type="scientific">Candidatus Anaerotruncus excrementipullorum</name>
    <dbReference type="NCBI Taxonomy" id="2838465"/>
    <lineage>
        <taxon>Bacteria</taxon>
        <taxon>Bacillati</taxon>
        <taxon>Bacillota</taxon>
        <taxon>Clostridia</taxon>
        <taxon>Eubacteriales</taxon>
        <taxon>Oscillospiraceae</taxon>
        <taxon>Anaerotruncus</taxon>
    </lineage>
</organism>
<sequence>MRVYLDQAATSWPKPPEVLQAVERFFTQVGCNVNRGGYAAAYTAAEVVLETRERLCRLFGFDKPAQVIFTAGVTASLNQLLKGLLRPGDHLLVSALEHNAVMRPLAQLVEQGVSFDRLPAGPDGRLPEDLEGALELLLRPNTRMLVVTHASNVCGVLLPLARLGAFCRAHGLWFVVDAAQTGGVESIHMGAMGIDALAFAGHKGLLGPQGLGGFLVRRELAERMEPLVAGGTGSFSHLERMPNQLPDRFEAGTLNLPGIFGLHAALGWLERTGIDAVRQREQQLLERLLSQLDGLPDLRLLGPRDPAQRTAVAALDFPGRDNGEVAFQLDQAGIMVRCGLHCAPNAHRVLGSYPQGAVRLSAGWYNTPQEMDYTAQVIKRLIAG</sequence>
<comment type="similarity">
    <text evidence="3">Belongs to the class-V pyridoxal-phosphate-dependent aminotransferase family.</text>
</comment>
<dbReference type="AlphaFoldDB" id="A0A9D2B7E8"/>
<evidence type="ECO:0000313" key="6">
    <source>
        <dbReference type="EMBL" id="HIX65816.1"/>
    </source>
</evidence>
<dbReference type="GO" id="GO:0008483">
    <property type="term" value="F:transaminase activity"/>
    <property type="evidence" value="ECO:0007669"/>
    <property type="project" value="UniProtKB-KW"/>
</dbReference>
<proteinExistence type="inferred from homology"/>
<evidence type="ECO:0000313" key="7">
    <source>
        <dbReference type="Proteomes" id="UP000886800"/>
    </source>
</evidence>
<name>A0A9D2B7E8_9FIRM</name>
<evidence type="ECO:0000256" key="1">
    <source>
        <dbReference type="ARBA" id="ARBA00001933"/>
    </source>
</evidence>
<dbReference type="InterPro" id="IPR015421">
    <property type="entry name" value="PyrdxlP-dep_Trfase_major"/>
</dbReference>
<dbReference type="InterPro" id="IPR000192">
    <property type="entry name" value="Aminotrans_V_dom"/>
</dbReference>
<keyword evidence="6" id="KW-0032">Aminotransferase</keyword>
<accession>A0A9D2B7E8</accession>
<dbReference type="InterPro" id="IPR015424">
    <property type="entry name" value="PyrdxlP-dep_Trfase"/>
</dbReference>
<evidence type="ECO:0000256" key="2">
    <source>
        <dbReference type="ARBA" id="ARBA00022898"/>
    </source>
</evidence>
<dbReference type="Gene3D" id="3.90.1150.10">
    <property type="entry name" value="Aspartate Aminotransferase, domain 1"/>
    <property type="match status" value="1"/>
</dbReference>
<keyword evidence="2" id="KW-0663">Pyridoxal phosphate</keyword>
<evidence type="ECO:0000256" key="3">
    <source>
        <dbReference type="RuleBase" id="RU004075"/>
    </source>
</evidence>
<feature type="domain" description="Aminotransferase class V" evidence="5">
    <location>
        <begin position="3"/>
        <end position="372"/>
    </location>
</feature>
<dbReference type="InterPro" id="IPR020578">
    <property type="entry name" value="Aminotrans_V_PyrdxlP_BS"/>
</dbReference>
<dbReference type="Pfam" id="PF00266">
    <property type="entry name" value="Aminotran_5"/>
    <property type="match status" value="1"/>
</dbReference>
<reference evidence="6" key="2">
    <citation type="submission" date="2021-04" db="EMBL/GenBank/DDBJ databases">
        <authorList>
            <person name="Gilroy R."/>
        </authorList>
    </citation>
    <scope>NUCLEOTIDE SEQUENCE</scope>
    <source>
        <strain evidence="6">CHK188-5543</strain>
    </source>
</reference>